<reference evidence="1" key="1">
    <citation type="submission" date="2023-06" db="EMBL/GenBank/DDBJ databases">
        <title>Genome-scale phylogeny and comparative genomics of the fungal order Sordariales.</title>
        <authorList>
            <consortium name="Lawrence Berkeley National Laboratory"/>
            <person name="Hensen N."/>
            <person name="Bonometti L."/>
            <person name="Westerberg I."/>
            <person name="Brannstrom I.O."/>
            <person name="Guillou S."/>
            <person name="Cros-Aarteil S."/>
            <person name="Calhoun S."/>
            <person name="Haridas S."/>
            <person name="Kuo A."/>
            <person name="Mondo S."/>
            <person name="Pangilinan J."/>
            <person name="Riley R."/>
            <person name="LaButti K."/>
            <person name="Andreopoulos B."/>
            <person name="Lipzen A."/>
            <person name="Chen C."/>
            <person name="Yanf M."/>
            <person name="Daum C."/>
            <person name="Ng V."/>
            <person name="Clum A."/>
            <person name="Steindorff A."/>
            <person name="Ohm R."/>
            <person name="Martin F."/>
            <person name="Silar P."/>
            <person name="Natvig D."/>
            <person name="Lalanne C."/>
            <person name="Gautier V."/>
            <person name="Ament-velasquez S.L."/>
            <person name="Kruys A."/>
            <person name="Hutchinson M.I."/>
            <person name="Powell A.J."/>
            <person name="Barry K."/>
            <person name="Miller A.N."/>
            <person name="Grigoriev I.V."/>
            <person name="Debuchy R."/>
            <person name="Gladieux P."/>
            <person name="Thoren M.H."/>
            <person name="Johannesson H."/>
        </authorList>
    </citation>
    <scope>NUCLEOTIDE SEQUENCE</scope>
    <source>
        <strain evidence="1">SMH2392-1A</strain>
    </source>
</reference>
<organism evidence="1 2">
    <name type="scientific">Lasiosphaeria miniovina</name>
    <dbReference type="NCBI Taxonomy" id="1954250"/>
    <lineage>
        <taxon>Eukaryota</taxon>
        <taxon>Fungi</taxon>
        <taxon>Dikarya</taxon>
        <taxon>Ascomycota</taxon>
        <taxon>Pezizomycotina</taxon>
        <taxon>Sordariomycetes</taxon>
        <taxon>Sordariomycetidae</taxon>
        <taxon>Sordariales</taxon>
        <taxon>Lasiosphaeriaceae</taxon>
        <taxon>Lasiosphaeria</taxon>
    </lineage>
</organism>
<gene>
    <name evidence="1" type="ORF">B0T26DRAFT_675862</name>
</gene>
<evidence type="ECO:0000313" key="2">
    <source>
        <dbReference type="Proteomes" id="UP001172101"/>
    </source>
</evidence>
<dbReference type="AlphaFoldDB" id="A0AA40AKM6"/>
<proteinExistence type="predicted"/>
<dbReference type="GeneID" id="85323164"/>
<keyword evidence="2" id="KW-1185">Reference proteome</keyword>
<name>A0AA40AKM6_9PEZI</name>
<accession>A0AA40AKM6</accession>
<protein>
    <submittedName>
        <fullName evidence="1">Uncharacterized protein</fullName>
    </submittedName>
</protein>
<dbReference type="Proteomes" id="UP001172101">
    <property type="component" value="Unassembled WGS sequence"/>
</dbReference>
<sequence>MSLSAPVPGIFWVSSGVLPAYKDALPYDNYVKWYENVHIPDWMGGKAGAITTAWRYQSADARRPTPFLVTYKYPDVAALAAPEFLNVTLTDPALPGGGPVNKVAQFIAMAGPHVETWKSGSTGDERGPILVTEAIEPSFKTNPVNYTDFFEDWYHSTYIGEVSRLPGWRRTSRFNNTMGGGPRLLALHEFDESAFEANTTKIPGLLGSSADTKYVQGTAKSIEMVLWRLVRVYGDGTVPWGEPWEDKII</sequence>
<dbReference type="EMBL" id="JAUIRO010000004">
    <property type="protein sequence ID" value="KAK0717580.1"/>
    <property type="molecule type" value="Genomic_DNA"/>
</dbReference>
<comment type="caution">
    <text evidence="1">The sequence shown here is derived from an EMBL/GenBank/DDBJ whole genome shotgun (WGS) entry which is preliminary data.</text>
</comment>
<evidence type="ECO:0000313" key="1">
    <source>
        <dbReference type="EMBL" id="KAK0717580.1"/>
    </source>
</evidence>
<dbReference type="RefSeq" id="XP_060296373.1">
    <property type="nucleotide sequence ID" value="XM_060439894.1"/>
</dbReference>